<evidence type="ECO:0000313" key="3">
    <source>
        <dbReference type="Proteomes" id="UP000243459"/>
    </source>
</evidence>
<dbReference type="Gramene" id="ONK56721">
    <property type="protein sequence ID" value="ONK56721"/>
    <property type="gene ID" value="A4U43_C10F12060"/>
</dbReference>
<name>A0A5P1E274_ASPOF</name>
<keyword evidence="1" id="KW-0472">Membrane</keyword>
<gene>
    <name evidence="2" type="ORF">A4U43_C10F12060</name>
</gene>
<protein>
    <submittedName>
        <fullName evidence="2">Uncharacterized protein</fullName>
    </submittedName>
</protein>
<organism evidence="2 3">
    <name type="scientific">Asparagus officinalis</name>
    <name type="common">Garden asparagus</name>
    <dbReference type="NCBI Taxonomy" id="4686"/>
    <lineage>
        <taxon>Eukaryota</taxon>
        <taxon>Viridiplantae</taxon>
        <taxon>Streptophyta</taxon>
        <taxon>Embryophyta</taxon>
        <taxon>Tracheophyta</taxon>
        <taxon>Spermatophyta</taxon>
        <taxon>Magnoliopsida</taxon>
        <taxon>Liliopsida</taxon>
        <taxon>Asparagales</taxon>
        <taxon>Asparagaceae</taxon>
        <taxon>Asparagoideae</taxon>
        <taxon>Asparagus</taxon>
    </lineage>
</organism>
<dbReference type="Proteomes" id="UP000243459">
    <property type="component" value="Chromosome 10"/>
</dbReference>
<dbReference type="AlphaFoldDB" id="A0A5P1E274"/>
<keyword evidence="1" id="KW-0812">Transmembrane</keyword>
<sequence length="151" mass="16971">MKLTSVLNLSFLLLVSAIVVALLISTAYNQLQLKCKKSIFFLVFNLLTAVVIFTGRRNQLLSDEYEQVPEVCVAASDDEQVTSNNATNLMDHAGCDDINSRNSGDEENDFDDDDEDIDFGELQTRADEFIAKTIRGWMEERLRNATLICPN</sequence>
<evidence type="ECO:0000256" key="1">
    <source>
        <dbReference type="SAM" id="Phobius"/>
    </source>
</evidence>
<keyword evidence="3" id="KW-1185">Reference proteome</keyword>
<feature type="transmembrane region" description="Helical" evidence="1">
    <location>
        <begin position="6"/>
        <end position="27"/>
    </location>
</feature>
<accession>A0A5P1E274</accession>
<evidence type="ECO:0000313" key="2">
    <source>
        <dbReference type="EMBL" id="ONK56721.1"/>
    </source>
</evidence>
<keyword evidence="1" id="KW-1133">Transmembrane helix</keyword>
<feature type="transmembrane region" description="Helical" evidence="1">
    <location>
        <begin position="39"/>
        <end position="55"/>
    </location>
</feature>
<reference evidence="3" key="1">
    <citation type="journal article" date="2017" name="Nat. Commun.">
        <title>The asparagus genome sheds light on the origin and evolution of a young Y chromosome.</title>
        <authorList>
            <person name="Harkess A."/>
            <person name="Zhou J."/>
            <person name="Xu C."/>
            <person name="Bowers J.E."/>
            <person name="Van der Hulst R."/>
            <person name="Ayyampalayam S."/>
            <person name="Mercati F."/>
            <person name="Riccardi P."/>
            <person name="McKain M.R."/>
            <person name="Kakrana A."/>
            <person name="Tang H."/>
            <person name="Ray J."/>
            <person name="Groenendijk J."/>
            <person name="Arikit S."/>
            <person name="Mathioni S.M."/>
            <person name="Nakano M."/>
            <person name="Shan H."/>
            <person name="Telgmann-Rauber A."/>
            <person name="Kanno A."/>
            <person name="Yue Z."/>
            <person name="Chen H."/>
            <person name="Li W."/>
            <person name="Chen Y."/>
            <person name="Xu X."/>
            <person name="Zhang Y."/>
            <person name="Luo S."/>
            <person name="Chen H."/>
            <person name="Gao J."/>
            <person name="Mao Z."/>
            <person name="Pires J.C."/>
            <person name="Luo M."/>
            <person name="Kudrna D."/>
            <person name="Wing R.A."/>
            <person name="Meyers B.C."/>
            <person name="Yi K."/>
            <person name="Kong H."/>
            <person name="Lavrijsen P."/>
            <person name="Sunseri F."/>
            <person name="Falavigna A."/>
            <person name="Ye Y."/>
            <person name="Leebens-Mack J.H."/>
            <person name="Chen G."/>
        </authorList>
    </citation>
    <scope>NUCLEOTIDE SEQUENCE [LARGE SCALE GENOMIC DNA]</scope>
    <source>
        <strain evidence="3">cv. DH0086</strain>
    </source>
</reference>
<proteinExistence type="predicted"/>
<dbReference type="EMBL" id="CM007390">
    <property type="protein sequence ID" value="ONK56721.1"/>
    <property type="molecule type" value="Genomic_DNA"/>
</dbReference>